<keyword evidence="7 9" id="KW-0547">Nucleotide-binding</keyword>
<feature type="binding site" evidence="9">
    <location>
        <begin position="7"/>
        <end position="15"/>
    </location>
    <ligand>
        <name>ATP</name>
        <dbReference type="ChEBI" id="CHEBI:30616"/>
    </ligand>
</feature>
<keyword evidence="5 9" id="KW-0436">Ligase</keyword>
<proteinExistence type="inferred from homology"/>
<keyword evidence="9" id="KW-0963">Cytoplasm</keyword>
<feature type="binding site" evidence="9">
    <location>
        <position position="121"/>
    </location>
    <ligand>
        <name>L-citrulline</name>
        <dbReference type="ChEBI" id="CHEBI:57743"/>
    </ligand>
</feature>
<feature type="binding site" evidence="9">
    <location>
        <position position="121"/>
    </location>
    <ligand>
        <name>L-aspartate</name>
        <dbReference type="ChEBI" id="CHEBI:29991"/>
    </ligand>
</feature>
<evidence type="ECO:0000256" key="3">
    <source>
        <dbReference type="ARBA" id="ARBA00012286"/>
    </source>
</evidence>
<evidence type="ECO:0000259" key="11">
    <source>
        <dbReference type="Pfam" id="PF20979"/>
    </source>
</evidence>
<feature type="binding site" evidence="9">
    <location>
        <position position="256"/>
    </location>
    <ligand>
        <name>L-citrulline</name>
        <dbReference type="ChEBI" id="CHEBI:57743"/>
    </ligand>
</feature>
<dbReference type="CDD" id="cd01999">
    <property type="entry name" value="ASS"/>
    <property type="match status" value="1"/>
</dbReference>
<dbReference type="Gene3D" id="3.90.1260.10">
    <property type="entry name" value="Argininosuccinate synthetase, chain A, domain 2"/>
    <property type="match status" value="1"/>
</dbReference>
<dbReference type="SUPFAM" id="SSF69864">
    <property type="entry name" value="Argininosuccinate synthetase, C-terminal domain"/>
    <property type="match status" value="1"/>
</dbReference>
<evidence type="ECO:0000256" key="6">
    <source>
        <dbReference type="ARBA" id="ARBA00022605"/>
    </source>
</evidence>
<gene>
    <name evidence="9 12" type="primary">argG</name>
    <name evidence="12" type="ORF">KENJCFKB_00027</name>
</gene>
<dbReference type="InterPro" id="IPR018223">
    <property type="entry name" value="Arginosuc_synth_CS"/>
</dbReference>
<comment type="pathway">
    <text evidence="1 9">Amino-acid biosynthesis; L-arginine biosynthesis; L-arginine from L-ornithine and carbamoyl phosphate: step 2/3.</text>
</comment>
<sequence length="391" mass="43972">MKKVVLAYSGGLDTSICIPLLKEHYGYDEVIAVIVDVGQPEEDLKEATERGEELSDLYKLIDAKAEFVQDYIFPLIKANGNYEGYVLGTAIARPLIAKKVVEVAKEEDADAVAHGCTGKGNDQLRFDAVFRTSGLEVIAPVREMSLTREEEKLYASEHGISFESEKRWSLDENIWGRSIEGSELEDPSFFPPEEIYKWTSSVANANASKEAAIMKIRFEYGVPVSLNGMDMDGISLIKKMNDVGGKHGIGRTDMIEDRVLGYKSREIYEHPAATILLEAHRDLEQLVLTRHELKFKDFVDKTWSELVYQGLVMDPLFEALNAFVDKTQERVNGTVHMKLENGVARVIGRESPNALYSKDVSFDAKQEQSGAEGFSLYHGFQSSVFWKRYSK</sequence>
<comment type="catalytic activity">
    <reaction evidence="9">
        <text>L-citrulline + L-aspartate + ATP = 2-(N(omega)-L-arginino)succinate + AMP + diphosphate + H(+)</text>
        <dbReference type="Rhea" id="RHEA:10932"/>
        <dbReference type="ChEBI" id="CHEBI:15378"/>
        <dbReference type="ChEBI" id="CHEBI:29991"/>
        <dbReference type="ChEBI" id="CHEBI:30616"/>
        <dbReference type="ChEBI" id="CHEBI:33019"/>
        <dbReference type="ChEBI" id="CHEBI:57472"/>
        <dbReference type="ChEBI" id="CHEBI:57743"/>
        <dbReference type="ChEBI" id="CHEBI:456215"/>
        <dbReference type="EC" id="6.3.4.5"/>
    </reaction>
</comment>
<dbReference type="PROSITE" id="PS00565">
    <property type="entry name" value="ARGININOSUCCIN_SYN_2"/>
    <property type="match status" value="1"/>
</dbReference>
<comment type="caution">
    <text evidence="9">Lacks conserved residue(s) required for the propagation of feature annotation.</text>
</comment>
<evidence type="ECO:0000256" key="5">
    <source>
        <dbReference type="ARBA" id="ARBA00022598"/>
    </source>
</evidence>
<dbReference type="HAMAP" id="MF_00005">
    <property type="entry name" value="Arg_succ_synth_type1"/>
    <property type="match status" value="1"/>
</dbReference>
<organism evidence="12">
    <name type="scientific">Candidatus Methanophaga sp. ANME-1 ERB7</name>
    <dbReference type="NCBI Taxonomy" id="2759913"/>
    <lineage>
        <taxon>Archaea</taxon>
        <taxon>Methanobacteriati</taxon>
        <taxon>Methanobacteriota</taxon>
        <taxon>Stenosarchaea group</taxon>
        <taxon>Methanomicrobia</taxon>
        <taxon>Candidatus Methanophagales</taxon>
        <taxon>Candidatus Methanophagaceae</taxon>
        <taxon>Candidatus Methanophaga</taxon>
    </lineage>
</organism>
<dbReference type="GO" id="GO:0000053">
    <property type="term" value="P:argininosuccinate metabolic process"/>
    <property type="evidence" value="ECO:0007669"/>
    <property type="project" value="TreeGrafter"/>
</dbReference>
<evidence type="ECO:0000256" key="2">
    <source>
        <dbReference type="ARBA" id="ARBA00011881"/>
    </source>
</evidence>
<feature type="binding site" evidence="9">
    <location>
        <position position="85"/>
    </location>
    <ligand>
        <name>L-citrulline</name>
        <dbReference type="ChEBI" id="CHEBI:57743"/>
    </ligand>
</feature>
<feature type="binding site" evidence="9">
    <location>
        <position position="178"/>
    </location>
    <ligand>
        <name>L-citrulline</name>
        <dbReference type="ChEBI" id="CHEBI:57743"/>
    </ligand>
</feature>
<dbReference type="InterPro" id="IPR023434">
    <property type="entry name" value="Arginosuc_synth_type_1_subfam"/>
</dbReference>
<dbReference type="GO" id="GO:0005524">
    <property type="term" value="F:ATP binding"/>
    <property type="evidence" value="ECO:0007669"/>
    <property type="project" value="UniProtKB-UniRule"/>
</dbReference>
<name>A0A7G9Z2T3_9EURY</name>
<dbReference type="EMBL" id="MT631586">
    <property type="protein sequence ID" value="QNO54567.1"/>
    <property type="molecule type" value="Genomic_DNA"/>
</dbReference>
<comment type="similarity">
    <text evidence="9">Belongs to the argininosuccinate synthase family. Type 1 subfamily.</text>
</comment>
<dbReference type="GO" id="GO:0000050">
    <property type="term" value="P:urea cycle"/>
    <property type="evidence" value="ECO:0007669"/>
    <property type="project" value="TreeGrafter"/>
</dbReference>
<keyword evidence="6 9" id="KW-0028">Amino-acid biosynthesis</keyword>
<feature type="binding site" evidence="9">
    <location>
        <position position="125"/>
    </location>
    <ligand>
        <name>L-citrulline</name>
        <dbReference type="ChEBI" id="CHEBI:57743"/>
    </ligand>
</feature>
<dbReference type="NCBIfam" id="TIGR00032">
    <property type="entry name" value="argG"/>
    <property type="match status" value="1"/>
</dbReference>
<dbReference type="Pfam" id="PF20979">
    <property type="entry name" value="Arginosuc_syn_C"/>
    <property type="match status" value="1"/>
</dbReference>
<dbReference type="UniPathway" id="UPA00068">
    <property type="reaction ID" value="UER00113"/>
</dbReference>
<comment type="subcellular location">
    <subcellularLocation>
        <location evidence="9">Cytoplasm</location>
    </subcellularLocation>
</comment>
<evidence type="ECO:0000256" key="9">
    <source>
        <dbReference type="HAMAP-Rule" id="MF_00005"/>
    </source>
</evidence>
<feature type="domain" description="Arginosuccinate synthase C-terminal" evidence="11">
    <location>
        <begin position="168"/>
        <end position="384"/>
    </location>
</feature>
<evidence type="ECO:0000256" key="8">
    <source>
        <dbReference type="ARBA" id="ARBA00022840"/>
    </source>
</evidence>
<dbReference type="InterPro" id="IPR048267">
    <property type="entry name" value="Arginosuc_syn_N"/>
</dbReference>
<dbReference type="NCBIfam" id="NF010392">
    <property type="entry name" value="PRK13820.1"/>
    <property type="match status" value="1"/>
</dbReference>
<dbReference type="PROSITE" id="PS00564">
    <property type="entry name" value="ARGININOSUCCIN_SYN_1"/>
    <property type="match status" value="1"/>
</dbReference>
<dbReference type="InterPro" id="IPR024074">
    <property type="entry name" value="AS_cat/multimer_dom_body"/>
</dbReference>
<feature type="binding site" evidence="9">
    <location>
        <position position="169"/>
    </location>
    <ligand>
        <name>L-citrulline</name>
        <dbReference type="ChEBI" id="CHEBI:57743"/>
    </ligand>
</feature>
<keyword evidence="8 9" id="KW-0067">ATP-binding</keyword>
<feature type="binding site" evidence="9">
    <location>
        <position position="117"/>
    </location>
    <ligand>
        <name>L-aspartate</name>
        <dbReference type="ChEBI" id="CHEBI:29991"/>
    </ligand>
</feature>
<comment type="subunit">
    <text evidence="2 9">Homotetramer.</text>
</comment>
<dbReference type="Pfam" id="PF00764">
    <property type="entry name" value="Arginosuc_synth"/>
    <property type="match status" value="1"/>
</dbReference>
<dbReference type="InterPro" id="IPR014729">
    <property type="entry name" value="Rossmann-like_a/b/a_fold"/>
</dbReference>
<dbReference type="SUPFAM" id="SSF52402">
    <property type="entry name" value="Adenine nucleotide alpha hydrolases-like"/>
    <property type="match status" value="1"/>
</dbReference>
<dbReference type="AlphaFoldDB" id="A0A7G9Z2T3"/>
<feature type="domain" description="Arginosuccinate synthase-like N-terminal" evidence="10">
    <location>
        <begin position="3"/>
        <end position="160"/>
    </location>
</feature>
<dbReference type="PANTHER" id="PTHR11587">
    <property type="entry name" value="ARGININOSUCCINATE SYNTHASE"/>
    <property type="match status" value="1"/>
</dbReference>
<dbReference type="FunFam" id="3.40.50.620:FF:000019">
    <property type="entry name" value="Argininosuccinate synthase"/>
    <property type="match status" value="1"/>
</dbReference>
<evidence type="ECO:0000259" key="10">
    <source>
        <dbReference type="Pfam" id="PF00764"/>
    </source>
</evidence>
<evidence type="ECO:0000313" key="12">
    <source>
        <dbReference type="EMBL" id="QNO54567.1"/>
    </source>
</evidence>
<feature type="binding site" evidence="9">
    <location>
        <position position="268"/>
    </location>
    <ligand>
        <name>L-citrulline</name>
        <dbReference type="ChEBI" id="CHEBI:57743"/>
    </ligand>
</feature>
<evidence type="ECO:0000256" key="4">
    <source>
        <dbReference type="ARBA" id="ARBA00022571"/>
    </source>
</evidence>
<dbReference type="NCBIfam" id="NF001770">
    <property type="entry name" value="PRK00509.1"/>
    <property type="match status" value="1"/>
</dbReference>
<dbReference type="GO" id="GO:0004055">
    <property type="term" value="F:argininosuccinate synthase activity"/>
    <property type="evidence" value="ECO:0007669"/>
    <property type="project" value="UniProtKB-UniRule"/>
</dbReference>
<protein>
    <recommendedName>
        <fullName evidence="3 9">Argininosuccinate synthase</fullName>
        <ecNumber evidence="3 9">6.3.4.5</ecNumber>
    </recommendedName>
    <alternativeName>
        <fullName evidence="9">Citrulline--aspartate ligase</fullName>
    </alternativeName>
</protein>
<feature type="binding site" evidence="9">
    <location>
        <position position="115"/>
    </location>
    <ligand>
        <name>ATP</name>
        <dbReference type="ChEBI" id="CHEBI:30616"/>
    </ligand>
</feature>
<evidence type="ECO:0000256" key="1">
    <source>
        <dbReference type="ARBA" id="ARBA00004967"/>
    </source>
</evidence>
<dbReference type="FunFam" id="3.90.1260.10:FF:000007">
    <property type="entry name" value="Argininosuccinate synthase"/>
    <property type="match status" value="1"/>
</dbReference>
<dbReference type="Gene3D" id="3.40.50.620">
    <property type="entry name" value="HUPs"/>
    <property type="match status" value="1"/>
</dbReference>
<dbReference type="GO" id="GO:0005737">
    <property type="term" value="C:cytoplasm"/>
    <property type="evidence" value="ECO:0007669"/>
    <property type="project" value="UniProtKB-SubCell"/>
</dbReference>
<dbReference type="InterPro" id="IPR001518">
    <property type="entry name" value="Arginosuc_synth"/>
</dbReference>
<feature type="binding site" evidence="9">
    <location>
        <position position="122"/>
    </location>
    <ligand>
        <name>L-aspartate</name>
        <dbReference type="ChEBI" id="CHEBI:29991"/>
    </ligand>
</feature>
<dbReference type="PANTHER" id="PTHR11587:SF2">
    <property type="entry name" value="ARGININOSUCCINATE SYNTHASE"/>
    <property type="match status" value="1"/>
</dbReference>
<dbReference type="InterPro" id="IPR048268">
    <property type="entry name" value="Arginosuc_syn_C"/>
</dbReference>
<reference evidence="12" key="1">
    <citation type="submission" date="2020-06" db="EMBL/GenBank/DDBJ databases">
        <title>Unique genomic features of the anaerobic methanotrophic archaea.</title>
        <authorList>
            <person name="Chadwick G.L."/>
            <person name="Skennerton C.T."/>
            <person name="Laso-Perez R."/>
            <person name="Leu A.O."/>
            <person name="Speth D.R."/>
            <person name="Yu H."/>
            <person name="Morgan-Lang C."/>
            <person name="Hatzenpichler R."/>
            <person name="Goudeau D."/>
            <person name="Malmstrom R."/>
            <person name="Brazelton W.J."/>
            <person name="Woyke T."/>
            <person name="Hallam S.J."/>
            <person name="Tyson G.W."/>
            <person name="Wegener G."/>
            <person name="Boetius A."/>
            <person name="Orphan V."/>
        </authorList>
    </citation>
    <scope>NUCLEOTIDE SEQUENCE</scope>
</reference>
<keyword evidence="4 9" id="KW-0055">Arginine biosynthesis</keyword>
<dbReference type="EC" id="6.3.4.5" evidence="3 9"/>
<dbReference type="GO" id="GO:0006526">
    <property type="term" value="P:L-arginine biosynthetic process"/>
    <property type="evidence" value="ECO:0007669"/>
    <property type="project" value="UniProtKB-UniRule"/>
</dbReference>
<accession>A0A7G9Z2T3</accession>
<evidence type="ECO:0000256" key="7">
    <source>
        <dbReference type="ARBA" id="ARBA00022741"/>
    </source>
</evidence>